<evidence type="ECO:0008006" key="3">
    <source>
        <dbReference type="Google" id="ProtNLM"/>
    </source>
</evidence>
<name>A0A0H2RYC7_9AGAM</name>
<keyword evidence="2" id="KW-1185">Reference proteome</keyword>
<sequence>LVLTTVRGIIVAHIESRKPEVFQRRLRKDGSLFRASEAWCRKFVKKELNWVMRKPTRAAKKVPQDAEDQIYRSFLRISLSFRDARIQHAALMINFDQTQIVYHLGSGFSYDVRGTKQVSVVNHEEKRAFTLTVGISLAGDLLPFHATFKGKSNQSLPKTTASKYDAAEDLGFVFSYSNTDTYWATLDIVKLYISDIVVPYWDKKKAELGCKPSQECILQMDVWSVHRSKDLRDWLRDTYPWIIIEYIPGGCT</sequence>
<dbReference type="EMBL" id="KQ086045">
    <property type="protein sequence ID" value="KLO09796.1"/>
    <property type="molecule type" value="Genomic_DNA"/>
</dbReference>
<organism evidence="1 2">
    <name type="scientific">Schizopora paradoxa</name>
    <dbReference type="NCBI Taxonomy" id="27342"/>
    <lineage>
        <taxon>Eukaryota</taxon>
        <taxon>Fungi</taxon>
        <taxon>Dikarya</taxon>
        <taxon>Basidiomycota</taxon>
        <taxon>Agaricomycotina</taxon>
        <taxon>Agaricomycetes</taxon>
        <taxon>Hymenochaetales</taxon>
        <taxon>Schizoporaceae</taxon>
        <taxon>Schizopora</taxon>
    </lineage>
</organism>
<dbReference type="InParanoid" id="A0A0H2RYC7"/>
<feature type="non-terminal residue" evidence="1">
    <location>
        <position position="1"/>
    </location>
</feature>
<proteinExistence type="predicted"/>
<accession>A0A0H2RYC7</accession>
<protein>
    <recommendedName>
        <fullName evidence="3">HTH CENPB-type domain-containing protein</fullName>
    </recommendedName>
</protein>
<dbReference type="STRING" id="27342.A0A0H2RYC7"/>
<evidence type="ECO:0000313" key="2">
    <source>
        <dbReference type="Proteomes" id="UP000053477"/>
    </source>
</evidence>
<gene>
    <name evidence="1" type="ORF">SCHPADRAFT_788445</name>
</gene>
<dbReference type="OrthoDB" id="3341102at2759"/>
<feature type="non-terminal residue" evidence="1">
    <location>
        <position position="252"/>
    </location>
</feature>
<reference evidence="1 2" key="1">
    <citation type="submission" date="2015-04" db="EMBL/GenBank/DDBJ databases">
        <title>Complete genome sequence of Schizopora paradoxa KUC8140, a cosmopolitan wood degrader in East Asia.</title>
        <authorList>
            <consortium name="DOE Joint Genome Institute"/>
            <person name="Min B."/>
            <person name="Park H."/>
            <person name="Jang Y."/>
            <person name="Kim J.-J."/>
            <person name="Kim K.H."/>
            <person name="Pangilinan J."/>
            <person name="Lipzen A."/>
            <person name="Riley R."/>
            <person name="Grigoriev I.V."/>
            <person name="Spatafora J.W."/>
            <person name="Choi I.-G."/>
        </authorList>
    </citation>
    <scope>NUCLEOTIDE SEQUENCE [LARGE SCALE GENOMIC DNA]</scope>
    <source>
        <strain evidence="1 2">KUC8140</strain>
    </source>
</reference>
<dbReference type="AlphaFoldDB" id="A0A0H2RYC7"/>
<evidence type="ECO:0000313" key="1">
    <source>
        <dbReference type="EMBL" id="KLO09796.1"/>
    </source>
</evidence>
<dbReference type="Proteomes" id="UP000053477">
    <property type="component" value="Unassembled WGS sequence"/>
</dbReference>